<dbReference type="InterPro" id="IPR058163">
    <property type="entry name" value="LysR-type_TF_proteobact-type"/>
</dbReference>
<comment type="similarity">
    <text evidence="1">Belongs to the LysR transcriptional regulatory family.</text>
</comment>
<feature type="region of interest" description="Disordered" evidence="2">
    <location>
        <begin position="1"/>
        <end position="23"/>
    </location>
</feature>
<dbReference type="Gene3D" id="3.40.190.10">
    <property type="entry name" value="Periplasmic binding protein-like II"/>
    <property type="match status" value="2"/>
</dbReference>
<evidence type="ECO:0000313" key="4">
    <source>
        <dbReference type="EMBL" id="MBE4746739.1"/>
    </source>
</evidence>
<evidence type="ECO:0000256" key="2">
    <source>
        <dbReference type="SAM" id="MobiDB-lite"/>
    </source>
</evidence>
<organism evidence="4 5">
    <name type="scientific">Corallococcus soli</name>
    <dbReference type="NCBI Taxonomy" id="2710757"/>
    <lineage>
        <taxon>Bacteria</taxon>
        <taxon>Pseudomonadati</taxon>
        <taxon>Myxococcota</taxon>
        <taxon>Myxococcia</taxon>
        <taxon>Myxococcales</taxon>
        <taxon>Cystobacterineae</taxon>
        <taxon>Myxococcaceae</taxon>
        <taxon>Corallococcus</taxon>
    </lineage>
</organism>
<dbReference type="PANTHER" id="PTHR30537">
    <property type="entry name" value="HTH-TYPE TRANSCRIPTIONAL REGULATOR"/>
    <property type="match status" value="1"/>
</dbReference>
<sequence length="180" mass="20447">MAGARPPRRESSSRDRVASERHRASELLEREMIAVQVSNDIRMTVVGSPSYFATRGKPRHPRELRDHDCIHYRSRTHGGLFRWEFVEGGKRIEVAVDGRVSLDDVDFMMDAAVDSLGLGALPETRVRKHVADKRLVRALEPYGPVLPGFFLFYPSRAQVAPKLKALIDFLKKGRRRDPGK</sequence>
<reference evidence="4 5" key="1">
    <citation type="submission" date="2020-02" db="EMBL/GenBank/DDBJ databases">
        <authorList>
            <person name="Babadi Z.K."/>
            <person name="Risdian C."/>
            <person name="Ebrahimipour G.H."/>
            <person name="Wink J."/>
        </authorList>
    </citation>
    <scope>NUCLEOTIDE SEQUENCE [LARGE SCALE GENOMIC DNA]</scope>
    <source>
        <strain evidence="4 5">ZKHCc1 1396</strain>
    </source>
</reference>
<evidence type="ECO:0000259" key="3">
    <source>
        <dbReference type="Pfam" id="PF03466"/>
    </source>
</evidence>
<keyword evidence="5" id="KW-1185">Reference proteome</keyword>
<feature type="compositionally biased region" description="Basic and acidic residues" evidence="2">
    <location>
        <begin position="7"/>
        <end position="23"/>
    </location>
</feature>
<protein>
    <recommendedName>
        <fullName evidence="3">LysR substrate-binding domain-containing protein</fullName>
    </recommendedName>
</protein>
<dbReference type="Proteomes" id="UP001516472">
    <property type="component" value="Unassembled WGS sequence"/>
</dbReference>
<dbReference type="Pfam" id="PF03466">
    <property type="entry name" value="LysR_substrate"/>
    <property type="match status" value="1"/>
</dbReference>
<dbReference type="EMBL" id="JAAIYO010000001">
    <property type="protein sequence ID" value="MBE4746739.1"/>
    <property type="molecule type" value="Genomic_DNA"/>
</dbReference>
<dbReference type="SUPFAM" id="SSF53850">
    <property type="entry name" value="Periplasmic binding protein-like II"/>
    <property type="match status" value="1"/>
</dbReference>
<name>A0ABR9PFW4_9BACT</name>
<evidence type="ECO:0000313" key="5">
    <source>
        <dbReference type="Proteomes" id="UP001516472"/>
    </source>
</evidence>
<dbReference type="PANTHER" id="PTHR30537:SF1">
    <property type="entry name" value="HTH-TYPE TRANSCRIPTIONAL REGULATOR PGRR"/>
    <property type="match status" value="1"/>
</dbReference>
<feature type="domain" description="LysR substrate-binding" evidence="3">
    <location>
        <begin position="40"/>
        <end position="172"/>
    </location>
</feature>
<dbReference type="InterPro" id="IPR005119">
    <property type="entry name" value="LysR_subst-bd"/>
</dbReference>
<accession>A0ABR9PFW4</accession>
<comment type="caution">
    <text evidence="4">The sequence shown here is derived from an EMBL/GenBank/DDBJ whole genome shotgun (WGS) entry which is preliminary data.</text>
</comment>
<gene>
    <name evidence="4" type="ORF">G4177_00950</name>
</gene>
<evidence type="ECO:0000256" key="1">
    <source>
        <dbReference type="ARBA" id="ARBA00009437"/>
    </source>
</evidence>
<proteinExistence type="inferred from homology"/>